<proteinExistence type="predicted"/>
<organism evidence="2 3">
    <name type="scientific">Candidatus Wolfebacteria bacterium GW2011_GWA2_47_9b</name>
    <dbReference type="NCBI Taxonomy" id="1619005"/>
    <lineage>
        <taxon>Bacteria</taxon>
        <taxon>Candidatus Wolfeibacteriota</taxon>
    </lineage>
</organism>
<dbReference type="GO" id="GO:0008239">
    <property type="term" value="F:dipeptidyl-peptidase activity"/>
    <property type="evidence" value="ECO:0007669"/>
    <property type="project" value="TreeGrafter"/>
</dbReference>
<dbReference type="Proteomes" id="UP000033882">
    <property type="component" value="Unassembled WGS sequence"/>
</dbReference>
<dbReference type="PANTHER" id="PTHR11731:SF193">
    <property type="entry name" value="DIPEPTIDYL PEPTIDASE 9"/>
    <property type="match status" value="1"/>
</dbReference>
<reference evidence="2 3" key="1">
    <citation type="journal article" date="2015" name="Nature">
        <title>rRNA introns, odd ribosomes, and small enigmatic genomes across a large radiation of phyla.</title>
        <authorList>
            <person name="Brown C.T."/>
            <person name="Hug L.A."/>
            <person name="Thomas B.C."/>
            <person name="Sharon I."/>
            <person name="Castelle C.J."/>
            <person name="Singh A."/>
            <person name="Wilkins M.J."/>
            <person name="Williams K.H."/>
            <person name="Banfield J.F."/>
        </authorList>
    </citation>
    <scope>NUCLEOTIDE SEQUENCE [LARGE SCALE GENOMIC DNA]</scope>
</reference>
<dbReference type="Pfam" id="PF00326">
    <property type="entry name" value="Peptidase_S9"/>
    <property type="match status" value="1"/>
</dbReference>
<accession>A0A0G1X6R2</accession>
<comment type="caution">
    <text evidence="2">The sequence shown here is derived from an EMBL/GenBank/DDBJ whole genome shotgun (WGS) entry which is preliminary data.</text>
</comment>
<gene>
    <name evidence="2" type="ORF">UY19_C0006G0018</name>
</gene>
<evidence type="ECO:0000313" key="2">
    <source>
        <dbReference type="EMBL" id="KKU90080.1"/>
    </source>
</evidence>
<dbReference type="AlphaFoldDB" id="A0A0G1X6R2"/>
<dbReference type="InterPro" id="IPR011042">
    <property type="entry name" value="6-blade_b-propeller_TolB-like"/>
</dbReference>
<dbReference type="SUPFAM" id="SSF53474">
    <property type="entry name" value="alpha/beta-Hydrolases"/>
    <property type="match status" value="1"/>
</dbReference>
<protein>
    <submittedName>
        <fullName evidence="2">Peptidase S9, prolyl oligopeptidase active site domain protein</fullName>
    </submittedName>
</protein>
<evidence type="ECO:0000313" key="3">
    <source>
        <dbReference type="Proteomes" id="UP000033882"/>
    </source>
</evidence>
<dbReference type="EMBL" id="LCPB01000006">
    <property type="protein sequence ID" value="KKU90080.1"/>
    <property type="molecule type" value="Genomic_DNA"/>
</dbReference>
<sequence length="625" mass="70647">MLRHLLLLVFFITLTLPASVRAFTVPYQRVFQQRGSIMAIDVYGEADPHYVQCDLDQWTCIETGTSTPNLFPEFTEKQYILSKDRQLALVSEGYGATQQYDLYTLEAGDVTKKTIDFIGETKRAIFSDDNTKILFVTLYGEFVVFNIQTNSAIKSIPIVGGASFIRFSPHGNYVAYFSPSTLSGKDRVYTLVDVARGHTYTWKEKNDYWDLLSEEEKAFDFSPDERHFFYLSDREGTQTLYMTRLWLLDGINGRLGKRMFKSDFTVNNFLFGADGLLYFTANRKSPLIWSLYSYDFRDQLVRGLVDDVLYWPAPQQSGKYIIFLRSKNELPSLYTFDITKRSVASLPLTITASPFPLGAGKIKNFSGRYGVLYTPDGYDKKKSYPLIVWLHGGPHRQTSPSFHSYHSYGTYDGILEHLRKNGFLVLKLDYRGSYGYGKKFATDLKGNVGNLDVKDVVDATAVLKKEMKIGEVYPMGTSYGGYLALRALAGKPTLFDGAISVNGVTDWWTLINNDPDSIFQVHFNGTPSAKNKVLYDQASIFLRLNNLKNKKVILVNGEEDATVPHRQTTMLYDALIDKGMAPTIISYEKEGHILTNSANIDDLCNQVVKLPTGYEGKVCVQASTL</sequence>
<dbReference type="InterPro" id="IPR001375">
    <property type="entry name" value="Peptidase_S9_cat"/>
</dbReference>
<evidence type="ECO:0000259" key="1">
    <source>
        <dbReference type="Pfam" id="PF00326"/>
    </source>
</evidence>
<dbReference type="SUPFAM" id="SSF82171">
    <property type="entry name" value="DPP6 N-terminal domain-like"/>
    <property type="match status" value="1"/>
</dbReference>
<dbReference type="Gene3D" id="2.120.10.30">
    <property type="entry name" value="TolB, C-terminal domain"/>
    <property type="match status" value="1"/>
</dbReference>
<dbReference type="InterPro" id="IPR050278">
    <property type="entry name" value="Serine_Prot_S9B/DPPIV"/>
</dbReference>
<name>A0A0G1X6R2_9BACT</name>
<feature type="domain" description="Peptidase S9 prolyl oligopeptidase catalytic" evidence="1">
    <location>
        <begin position="416"/>
        <end position="602"/>
    </location>
</feature>
<dbReference type="Gene3D" id="3.40.50.1820">
    <property type="entry name" value="alpha/beta hydrolase"/>
    <property type="match status" value="1"/>
</dbReference>
<dbReference type="GO" id="GO:0008236">
    <property type="term" value="F:serine-type peptidase activity"/>
    <property type="evidence" value="ECO:0007669"/>
    <property type="project" value="InterPro"/>
</dbReference>
<dbReference type="InterPro" id="IPR029058">
    <property type="entry name" value="AB_hydrolase_fold"/>
</dbReference>
<dbReference type="GO" id="GO:0006508">
    <property type="term" value="P:proteolysis"/>
    <property type="evidence" value="ECO:0007669"/>
    <property type="project" value="InterPro"/>
</dbReference>
<dbReference type="PANTHER" id="PTHR11731">
    <property type="entry name" value="PROTEASE FAMILY S9B,C DIPEPTIDYL-PEPTIDASE IV-RELATED"/>
    <property type="match status" value="1"/>
</dbReference>